<accession>A0A3P9K702</accession>
<feature type="compositionally biased region" description="Polar residues" evidence="1">
    <location>
        <begin position="353"/>
        <end position="385"/>
    </location>
</feature>
<reference evidence="3" key="4">
    <citation type="submission" date="2025-09" db="UniProtKB">
        <authorList>
            <consortium name="Ensembl"/>
        </authorList>
    </citation>
    <scope>IDENTIFICATION</scope>
    <source>
        <strain evidence="3">HNI</strain>
    </source>
</reference>
<feature type="region of interest" description="Disordered" evidence="1">
    <location>
        <begin position="344"/>
        <end position="404"/>
    </location>
</feature>
<feature type="compositionally biased region" description="Low complexity" evidence="1">
    <location>
        <begin position="63"/>
        <end position="170"/>
    </location>
</feature>
<reference evidence="3 4" key="2">
    <citation type="submission" date="2017-04" db="EMBL/GenBank/DDBJ databases">
        <title>CpG methylation of centromeres and impact of large insertions on vertebrate speciation.</title>
        <authorList>
            <person name="Ichikawa K."/>
            <person name="Yoshimura J."/>
            <person name="Morishita S."/>
        </authorList>
    </citation>
    <scope>NUCLEOTIDE SEQUENCE</scope>
    <source>
        <strain evidence="3 4">HNI</strain>
    </source>
</reference>
<evidence type="ECO:0000256" key="2">
    <source>
        <dbReference type="SAM" id="SignalP"/>
    </source>
</evidence>
<evidence type="ECO:0000313" key="4">
    <source>
        <dbReference type="Proteomes" id="UP000265180"/>
    </source>
</evidence>
<dbReference type="Gene3D" id="1.10.790.10">
    <property type="entry name" value="Prion/Doppel protein, beta-ribbon domain"/>
    <property type="match status" value="1"/>
</dbReference>
<evidence type="ECO:0008006" key="5">
    <source>
        <dbReference type="Google" id="ProtNLM"/>
    </source>
</evidence>
<dbReference type="InterPro" id="IPR036924">
    <property type="entry name" value="Prion/Doppel_b-ribbon_dom_sf"/>
</dbReference>
<protein>
    <recommendedName>
        <fullName evidence="5">Prion protein, related sequence 3</fullName>
    </recommendedName>
</protein>
<feature type="signal peptide" evidence="2">
    <location>
        <begin position="1"/>
        <end position="23"/>
    </location>
</feature>
<dbReference type="Ensembl" id="ENSORLT00020008440.1">
    <property type="protein sequence ID" value="ENSORLP00020004156.1"/>
    <property type="gene ID" value="ENSORLG00020004931.1"/>
</dbReference>
<sequence>MKLTVNAVLCWSLFFLYFNDSLATKKGGLGKITNLFKKPSKNKPNLNSKIKDSAKKQSTQFNQGGYPQQPGGYPQYPGRPGGYPQQPGGYPQQPGGYPQYPGRPGGYPQQPGGGYPQYPGRAGGYPQQPGGYPQQPGGYPQQPGGGYPQYPGRPGGYPNQPGYPQYPGNSAGGYPAPGYPYGGHYIHSNPNNRILSPHYGGSFGYGAHPGGGSPFSNSLQSMGIGPSDKSRGFGRSAVMAAAGGAVAGMALGYGLGQFPRPHFHFHSPQEEYYYNHYMYRKYGMKSAEANDYRKSYRDSPPPPDTFDKFMSSCMRRTDLLHQENPKSNHKVVATATKTTTVAVNTPTSVPTPITGNNSNPTVNSTVAAKPSSGSPTVLPTANRSEVSPAPDAPRVLQSDDDDDDDTVSIVEIGYPALIKQMKIKRCTELYIVYTEKYQKKTQNRAAGNGAQRLQTGSSGLLFLFTSVVLSLLHGSLSALLQ</sequence>
<dbReference type="Proteomes" id="UP000265180">
    <property type="component" value="Chromosome 9"/>
</dbReference>
<dbReference type="AlphaFoldDB" id="A0A3P9K702"/>
<dbReference type="GO" id="GO:0016020">
    <property type="term" value="C:membrane"/>
    <property type="evidence" value="ECO:0007669"/>
    <property type="project" value="InterPro"/>
</dbReference>
<feature type="compositionally biased region" description="Low complexity" evidence="1">
    <location>
        <begin position="39"/>
        <end position="48"/>
    </location>
</feature>
<proteinExistence type="predicted"/>
<evidence type="ECO:0000256" key="1">
    <source>
        <dbReference type="SAM" id="MobiDB-lite"/>
    </source>
</evidence>
<keyword evidence="2" id="KW-0732">Signal</keyword>
<dbReference type="GO" id="GO:0051260">
    <property type="term" value="P:protein homooligomerization"/>
    <property type="evidence" value="ECO:0007669"/>
    <property type="project" value="InterPro"/>
</dbReference>
<reference evidence="3" key="3">
    <citation type="submission" date="2025-08" db="UniProtKB">
        <authorList>
            <consortium name="Ensembl"/>
        </authorList>
    </citation>
    <scope>IDENTIFICATION</scope>
    <source>
        <strain evidence="3">HNI</strain>
    </source>
</reference>
<dbReference type="SUPFAM" id="SSF54098">
    <property type="entry name" value="Prion-like"/>
    <property type="match status" value="1"/>
</dbReference>
<organism evidence="3 4">
    <name type="scientific">Oryzias latipes</name>
    <name type="common">Japanese rice fish</name>
    <name type="synonym">Japanese killifish</name>
    <dbReference type="NCBI Taxonomy" id="8090"/>
    <lineage>
        <taxon>Eukaryota</taxon>
        <taxon>Metazoa</taxon>
        <taxon>Chordata</taxon>
        <taxon>Craniata</taxon>
        <taxon>Vertebrata</taxon>
        <taxon>Euteleostomi</taxon>
        <taxon>Actinopterygii</taxon>
        <taxon>Neopterygii</taxon>
        <taxon>Teleostei</taxon>
        <taxon>Neoteleostei</taxon>
        <taxon>Acanthomorphata</taxon>
        <taxon>Ovalentaria</taxon>
        <taxon>Atherinomorphae</taxon>
        <taxon>Beloniformes</taxon>
        <taxon>Adrianichthyidae</taxon>
        <taxon>Oryziinae</taxon>
        <taxon>Oryzias</taxon>
    </lineage>
</organism>
<feature type="region of interest" description="Disordered" evidence="1">
    <location>
        <begin position="39"/>
        <end position="170"/>
    </location>
</feature>
<reference key="1">
    <citation type="journal article" date="2007" name="Nature">
        <title>The medaka draft genome and insights into vertebrate genome evolution.</title>
        <authorList>
            <person name="Kasahara M."/>
            <person name="Naruse K."/>
            <person name="Sasaki S."/>
            <person name="Nakatani Y."/>
            <person name="Qu W."/>
            <person name="Ahsan B."/>
            <person name="Yamada T."/>
            <person name="Nagayasu Y."/>
            <person name="Doi K."/>
            <person name="Kasai Y."/>
            <person name="Jindo T."/>
            <person name="Kobayashi D."/>
            <person name="Shimada A."/>
            <person name="Toyoda A."/>
            <person name="Kuroki Y."/>
            <person name="Fujiyama A."/>
            <person name="Sasaki T."/>
            <person name="Shimizu A."/>
            <person name="Asakawa S."/>
            <person name="Shimizu N."/>
            <person name="Hashimoto S."/>
            <person name="Yang J."/>
            <person name="Lee Y."/>
            <person name="Matsushima K."/>
            <person name="Sugano S."/>
            <person name="Sakaizumi M."/>
            <person name="Narita T."/>
            <person name="Ohishi K."/>
            <person name="Haga S."/>
            <person name="Ohta F."/>
            <person name="Nomoto H."/>
            <person name="Nogata K."/>
            <person name="Morishita T."/>
            <person name="Endo T."/>
            <person name="Shin-I T."/>
            <person name="Takeda H."/>
            <person name="Morishita S."/>
            <person name="Kohara Y."/>
        </authorList>
    </citation>
    <scope>NUCLEOTIDE SEQUENCE [LARGE SCALE GENOMIC DNA]</scope>
    <source>
        <strain>Hd-rR</strain>
    </source>
</reference>
<name>A0A3P9K702_ORYLA</name>
<feature type="chain" id="PRO_5018333189" description="Prion protein, related sequence 3" evidence="2">
    <location>
        <begin position="24"/>
        <end position="481"/>
    </location>
</feature>
<evidence type="ECO:0000313" key="3">
    <source>
        <dbReference type="Ensembl" id="ENSORLP00020004156.1"/>
    </source>
</evidence>